<dbReference type="InterPro" id="IPR020846">
    <property type="entry name" value="MFS_dom"/>
</dbReference>
<comment type="subcellular location">
    <subcellularLocation>
        <location evidence="1">Membrane</location>
        <topology evidence="1">Multi-pass membrane protein</topology>
    </subcellularLocation>
</comment>
<dbReference type="GO" id="GO:0022857">
    <property type="term" value="F:transmembrane transporter activity"/>
    <property type="evidence" value="ECO:0007669"/>
    <property type="project" value="InterPro"/>
</dbReference>
<dbReference type="OMA" id="RFVRCLY"/>
<evidence type="ECO:0000313" key="10">
    <source>
        <dbReference type="Xenbase" id="XB-GENE-6486332"/>
    </source>
</evidence>
<keyword evidence="4" id="KW-0812">Transmembrane</keyword>
<comment type="similarity">
    <text evidence="2">Belongs to the major facilitator superfamily.</text>
</comment>
<dbReference type="GO" id="GO:0016020">
    <property type="term" value="C:membrane"/>
    <property type="evidence" value="ECO:0007669"/>
    <property type="project" value="UniProtKB-SubCell"/>
</dbReference>
<keyword evidence="8" id="KW-1185">Reference proteome</keyword>
<dbReference type="SUPFAM" id="SSF103473">
    <property type="entry name" value="MFS general substrate transporter"/>
    <property type="match status" value="1"/>
</dbReference>
<evidence type="ECO:0000256" key="4">
    <source>
        <dbReference type="ARBA" id="ARBA00022692"/>
    </source>
</evidence>
<dbReference type="Xenbase" id="XB-GENE-6486332">
    <property type="gene designation" value="mfsd9.L"/>
</dbReference>
<dbReference type="Gene3D" id="1.20.1250.20">
    <property type="entry name" value="MFS general substrate transporter like domains"/>
    <property type="match status" value="1"/>
</dbReference>
<sequence length="450" mass="49224">MVGANYMTAATGGEKMKANRRFFQNCLHVVGFLDLFGVSMIVPLLNHHIKSLGASPTTAGIIGSCYGVLQLFSSSIVGSWSDIVGRRFSLITCILVSAFGYALLGLSTNIFICALARIPVGIFKHSLSISKALLSDLVLEKERPRVMGRFNAASSMGFILGPVVAGYLTELQGGFYLTCFLCSAIFVLNAGLVWIMPSSEEFCNGNIVNENKTNDLTPDSHVKLDVLQENKEIIKNHPTWTVRDKVVSVFKKVTGAAFSDMWDIFLVRLLMAISVMLCYSNFALAMEERFHMKPRTTGYLISYSSSLGVVAGFLMGTLSKLYEHSSYTMLMHASILTFFCIFTYSLASKIWVVVLSFTFLAFSTNIGRTCIVDIELTVGKQYGSGTLIGIGQSVSSVGRILAPLLSGFAQEYDACGPPLLGAIMALASIYLMYKCRIRYTGASLQKRKSE</sequence>
<evidence type="ECO:0000256" key="6">
    <source>
        <dbReference type="ARBA" id="ARBA00023136"/>
    </source>
</evidence>
<keyword evidence="5" id="KW-1133">Transmembrane helix</keyword>
<dbReference type="RefSeq" id="XP_018102571.1">
    <property type="nucleotide sequence ID" value="XM_018247082.2"/>
</dbReference>
<dbReference type="AlphaFoldDB" id="A0A1L8HGP7"/>
<feature type="domain" description="Major facilitator superfamily (MFS) profile" evidence="7">
    <location>
        <begin position="23"/>
        <end position="440"/>
    </location>
</feature>
<accession>A0A1L8HGP7</accession>
<evidence type="ECO:0000313" key="9">
    <source>
        <dbReference type="RefSeq" id="XP_018102571.1"/>
    </source>
</evidence>
<keyword evidence="3" id="KW-0813">Transport</keyword>
<dbReference type="PRINTS" id="PR01035">
    <property type="entry name" value="TCRTETA"/>
</dbReference>
<dbReference type="Proteomes" id="UP000186698">
    <property type="component" value="Chromosome 2L"/>
</dbReference>
<dbReference type="Bgee" id="108708411">
    <property type="expression patterns" value="Expressed in egg cell and 19 other cell types or tissues"/>
</dbReference>
<dbReference type="PaxDb" id="8355-A0A1L8HGP7"/>
<dbReference type="PROSITE" id="PS50850">
    <property type="entry name" value="MFS"/>
    <property type="match status" value="1"/>
</dbReference>
<dbReference type="InterPro" id="IPR011701">
    <property type="entry name" value="MFS"/>
</dbReference>
<protein>
    <submittedName>
        <fullName evidence="9">Major facilitator superfamily domain-containing protein 9 isoform X1</fullName>
    </submittedName>
</protein>
<evidence type="ECO:0000256" key="5">
    <source>
        <dbReference type="ARBA" id="ARBA00022989"/>
    </source>
</evidence>
<name>A0A1L8HGP7_XENLA</name>
<organism evidence="8 9">
    <name type="scientific">Xenopus laevis</name>
    <name type="common">African clawed frog</name>
    <dbReference type="NCBI Taxonomy" id="8355"/>
    <lineage>
        <taxon>Eukaryota</taxon>
        <taxon>Metazoa</taxon>
        <taxon>Chordata</taxon>
        <taxon>Craniata</taxon>
        <taxon>Vertebrata</taxon>
        <taxon>Euteleostomi</taxon>
        <taxon>Amphibia</taxon>
        <taxon>Batrachia</taxon>
        <taxon>Anura</taxon>
        <taxon>Pipoidea</taxon>
        <taxon>Pipidae</taxon>
        <taxon>Xenopodinae</taxon>
        <taxon>Xenopus</taxon>
        <taxon>Xenopus</taxon>
    </lineage>
</organism>
<dbReference type="InterPro" id="IPR001958">
    <property type="entry name" value="Tet-R_TetA/multi-R_MdtG-like"/>
</dbReference>
<keyword evidence="6" id="KW-0472">Membrane</keyword>
<dbReference type="PANTHER" id="PTHR23504:SF14">
    <property type="entry name" value="MAJOR FACILITATOR SUPERFAMILY DOMAIN-CONTAINING PROTEIN 9"/>
    <property type="match status" value="1"/>
</dbReference>
<evidence type="ECO:0000256" key="2">
    <source>
        <dbReference type="ARBA" id="ARBA00008335"/>
    </source>
</evidence>
<evidence type="ECO:0000256" key="1">
    <source>
        <dbReference type="ARBA" id="ARBA00004141"/>
    </source>
</evidence>
<dbReference type="InterPro" id="IPR036259">
    <property type="entry name" value="MFS_trans_sf"/>
</dbReference>
<gene>
    <name evidence="9 10" type="primary">mfsd9.L</name>
</gene>
<dbReference type="PANTHER" id="PTHR23504">
    <property type="entry name" value="MAJOR FACILITATOR SUPERFAMILY DOMAIN-CONTAINING PROTEIN 10"/>
    <property type="match status" value="1"/>
</dbReference>
<dbReference type="Pfam" id="PF07690">
    <property type="entry name" value="MFS_1"/>
    <property type="match status" value="1"/>
</dbReference>
<dbReference type="GeneID" id="108708411"/>
<evidence type="ECO:0000259" key="7">
    <source>
        <dbReference type="PROSITE" id="PS50850"/>
    </source>
</evidence>
<dbReference type="STRING" id="8355.A0A1L8HGP7"/>
<dbReference type="CDD" id="cd17390">
    <property type="entry name" value="MFS_MFSD9"/>
    <property type="match status" value="1"/>
</dbReference>
<proteinExistence type="inferred from homology"/>
<evidence type="ECO:0000313" key="8">
    <source>
        <dbReference type="Proteomes" id="UP000186698"/>
    </source>
</evidence>
<reference evidence="9" key="1">
    <citation type="submission" date="2025-08" db="UniProtKB">
        <authorList>
            <consortium name="RefSeq"/>
        </authorList>
    </citation>
    <scope>IDENTIFICATION</scope>
    <source>
        <strain evidence="9">J_2021</strain>
        <tissue evidence="9">Erythrocytes</tissue>
    </source>
</reference>
<dbReference type="KEGG" id="xla:108708411"/>
<dbReference type="CTD" id="108708411"/>
<dbReference type="OrthoDB" id="10262656at2759"/>
<evidence type="ECO:0000256" key="3">
    <source>
        <dbReference type="ARBA" id="ARBA00022448"/>
    </source>
</evidence>
<dbReference type="AGR" id="Xenbase:XB-GENE-6486332"/>